<protein>
    <submittedName>
        <fullName evidence="1">Uncharacterized protein</fullName>
    </submittedName>
</protein>
<name>A0A0G0L8S8_9BACT</name>
<organism evidence="1 2">
    <name type="scientific">Candidatus Woesebacteria bacterium GW2011_GWB1_38_8</name>
    <dbReference type="NCBI Taxonomy" id="1618570"/>
    <lineage>
        <taxon>Bacteria</taxon>
        <taxon>Candidatus Woeseibacteriota</taxon>
    </lineage>
</organism>
<proteinExistence type="predicted"/>
<reference evidence="1 2" key="1">
    <citation type="journal article" date="2015" name="Nature">
        <title>rRNA introns, odd ribosomes, and small enigmatic genomes across a large radiation of phyla.</title>
        <authorList>
            <person name="Brown C.T."/>
            <person name="Hug L.A."/>
            <person name="Thomas B.C."/>
            <person name="Sharon I."/>
            <person name="Castelle C.J."/>
            <person name="Singh A."/>
            <person name="Wilkins M.J."/>
            <person name="Williams K.H."/>
            <person name="Banfield J.F."/>
        </authorList>
    </citation>
    <scope>NUCLEOTIDE SEQUENCE [LARGE SCALE GENOMIC DNA]</scope>
</reference>
<dbReference type="EMBL" id="LBVL01000020">
    <property type="protein sequence ID" value="KKQ84255.1"/>
    <property type="molecule type" value="Genomic_DNA"/>
</dbReference>
<gene>
    <name evidence="1" type="ORF">UT08_C0020G0004</name>
</gene>
<dbReference type="AlphaFoldDB" id="A0A0G0L8S8"/>
<evidence type="ECO:0000313" key="2">
    <source>
        <dbReference type="Proteomes" id="UP000034081"/>
    </source>
</evidence>
<sequence length="315" mass="34245">MPERKKEGGGIGCFTGGLLSLAAIGIAGTLAYDYYVKRGAPQVIPNNRPPNNFSLDESSFPPLEELPSGNVDFPELPDSVGIGPNITNISELLTNQVVDIETPEGFENTSEGGGIKTYVKRGKDNQPVVFAIVADLSKVSVSISKSPDSRCYTNGLPFSNNDSLYPYLNEGGDFVNGKSPWKNEINDDFTERKWLIIRNGEAHIVSSTDDSTDYLKEYMENPEEGVTVALIDGQGSARDGGNERPRNVIGSAVYKIVIVIDKSAMPGKALGWLEKFNIPENQMGMFDGGSPVTIDCRTEKWIASDETPLTKINIE</sequence>
<accession>A0A0G0L8S8</accession>
<evidence type="ECO:0000313" key="1">
    <source>
        <dbReference type="EMBL" id="KKQ84255.1"/>
    </source>
</evidence>
<comment type="caution">
    <text evidence="1">The sequence shown here is derived from an EMBL/GenBank/DDBJ whole genome shotgun (WGS) entry which is preliminary data.</text>
</comment>
<dbReference type="Proteomes" id="UP000034081">
    <property type="component" value="Unassembled WGS sequence"/>
</dbReference>